<dbReference type="PROSITE" id="PS51485">
    <property type="entry name" value="PHYTOCYANIN"/>
    <property type="match status" value="1"/>
</dbReference>
<organism evidence="4 5">
    <name type="scientific">Cuscuta epithymum</name>
    <dbReference type="NCBI Taxonomy" id="186058"/>
    <lineage>
        <taxon>Eukaryota</taxon>
        <taxon>Viridiplantae</taxon>
        <taxon>Streptophyta</taxon>
        <taxon>Embryophyta</taxon>
        <taxon>Tracheophyta</taxon>
        <taxon>Spermatophyta</taxon>
        <taxon>Magnoliopsida</taxon>
        <taxon>eudicotyledons</taxon>
        <taxon>Gunneridae</taxon>
        <taxon>Pentapetalae</taxon>
        <taxon>asterids</taxon>
        <taxon>lamiids</taxon>
        <taxon>Solanales</taxon>
        <taxon>Convolvulaceae</taxon>
        <taxon>Cuscuteae</taxon>
        <taxon>Cuscuta</taxon>
        <taxon>Cuscuta subgen. Cuscuta</taxon>
    </lineage>
</organism>
<evidence type="ECO:0000313" key="5">
    <source>
        <dbReference type="Proteomes" id="UP001152523"/>
    </source>
</evidence>
<dbReference type="InterPro" id="IPR039391">
    <property type="entry name" value="Phytocyanin-like"/>
</dbReference>
<dbReference type="AlphaFoldDB" id="A0AAV0GHG8"/>
<dbReference type="FunFam" id="2.60.40.420:FF:000034">
    <property type="entry name" value="Cupredoxin superfamily protein"/>
    <property type="match status" value="1"/>
</dbReference>
<reference evidence="4" key="1">
    <citation type="submission" date="2022-07" db="EMBL/GenBank/DDBJ databases">
        <authorList>
            <person name="Macas J."/>
            <person name="Novak P."/>
            <person name="Neumann P."/>
        </authorList>
    </citation>
    <scope>NUCLEOTIDE SEQUENCE</scope>
</reference>
<name>A0AAV0GHG8_9ASTE</name>
<comment type="caution">
    <text evidence="4">The sequence shown here is derived from an EMBL/GenBank/DDBJ whole genome shotgun (WGS) entry which is preliminary data.</text>
</comment>
<dbReference type="Pfam" id="PF02298">
    <property type="entry name" value="Cu_bind_like"/>
    <property type="match status" value="1"/>
</dbReference>
<evidence type="ECO:0000256" key="2">
    <source>
        <dbReference type="ARBA" id="ARBA00023180"/>
    </source>
</evidence>
<accession>A0AAV0GHG8</accession>
<keyword evidence="1" id="KW-1015">Disulfide bond</keyword>
<dbReference type="SUPFAM" id="SSF49503">
    <property type="entry name" value="Cupredoxins"/>
    <property type="match status" value="1"/>
</dbReference>
<dbReference type="EMBL" id="CAMAPF010001130">
    <property type="protein sequence ID" value="CAH9147419.1"/>
    <property type="molecule type" value="Genomic_DNA"/>
</dbReference>
<dbReference type="Gene3D" id="2.60.40.420">
    <property type="entry name" value="Cupredoxins - blue copper proteins"/>
    <property type="match status" value="1"/>
</dbReference>
<evidence type="ECO:0000313" key="4">
    <source>
        <dbReference type="EMBL" id="CAH9147419.1"/>
    </source>
</evidence>
<evidence type="ECO:0000256" key="1">
    <source>
        <dbReference type="ARBA" id="ARBA00023157"/>
    </source>
</evidence>
<dbReference type="GO" id="GO:0009055">
    <property type="term" value="F:electron transfer activity"/>
    <property type="evidence" value="ECO:0007669"/>
    <property type="project" value="InterPro"/>
</dbReference>
<feature type="domain" description="Phytocyanin" evidence="3">
    <location>
        <begin position="40"/>
        <end position="145"/>
    </location>
</feature>
<dbReference type="PANTHER" id="PTHR33021:SF288">
    <property type="entry name" value="OS03G0648500 PROTEIN"/>
    <property type="match status" value="1"/>
</dbReference>
<protein>
    <recommendedName>
        <fullName evidence="3">Phytocyanin domain-containing protein</fullName>
    </recommendedName>
</protein>
<dbReference type="Proteomes" id="UP001152523">
    <property type="component" value="Unassembled WGS sequence"/>
</dbReference>
<dbReference type="GO" id="GO:0005886">
    <property type="term" value="C:plasma membrane"/>
    <property type="evidence" value="ECO:0007669"/>
    <property type="project" value="TreeGrafter"/>
</dbReference>
<evidence type="ECO:0000259" key="3">
    <source>
        <dbReference type="PROSITE" id="PS51485"/>
    </source>
</evidence>
<proteinExistence type="predicted"/>
<gene>
    <name evidence="4" type="ORF">CEPIT_LOCUS43728</name>
</gene>
<dbReference type="InterPro" id="IPR008972">
    <property type="entry name" value="Cupredoxin"/>
</dbReference>
<sequence length="156" mass="17468">MTPPSSSKNRNWLMGKQACKVVMGVLIAACWMDPRACGVVEHRVGGEEWGWTIPPHHHFYGNWSSSRSFRPGDTLLFDFDPVFYNLIQVSNREYDACTANQPFQAFTDHAPPLIIPLRESGVFYYLCSLLNYCSLGLKLNVSVQPPTPSPLPPPNG</sequence>
<keyword evidence="5" id="KW-1185">Reference proteome</keyword>
<dbReference type="PANTHER" id="PTHR33021">
    <property type="entry name" value="BLUE COPPER PROTEIN"/>
    <property type="match status" value="1"/>
</dbReference>
<dbReference type="InterPro" id="IPR003245">
    <property type="entry name" value="Phytocyanin_dom"/>
</dbReference>
<keyword evidence="2" id="KW-0325">Glycoprotein</keyword>